<reference evidence="1 2" key="1">
    <citation type="submission" date="2017-08" db="EMBL/GenBank/DDBJ databases">
        <title>Reclassification of Bisgaard taxon 37 and 44.</title>
        <authorList>
            <person name="Christensen H."/>
        </authorList>
    </citation>
    <scope>NUCLEOTIDE SEQUENCE [LARGE SCALE GENOMIC DNA]</scope>
    <source>
        <strain evidence="1 2">111</strain>
    </source>
</reference>
<dbReference type="EMBL" id="NRJG01000057">
    <property type="protein sequence ID" value="RIY38701.1"/>
    <property type="molecule type" value="Genomic_DNA"/>
</dbReference>
<dbReference type="InterPro" id="IPR007833">
    <property type="entry name" value="Capsule_polysaccharide_synth"/>
</dbReference>
<evidence type="ECO:0000313" key="1">
    <source>
        <dbReference type="EMBL" id="RIY38701.1"/>
    </source>
</evidence>
<gene>
    <name evidence="1" type="ORF">CKF58_03615</name>
</gene>
<name>A0A3A1YMC1_9GAMM</name>
<dbReference type="RefSeq" id="WP_119531062.1">
    <property type="nucleotide sequence ID" value="NZ_JBHSSP010000022.1"/>
</dbReference>
<dbReference type="GO" id="GO:0000271">
    <property type="term" value="P:polysaccharide biosynthetic process"/>
    <property type="evidence" value="ECO:0007669"/>
    <property type="project" value="InterPro"/>
</dbReference>
<dbReference type="Proteomes" id="UP000265916">
    <property type="component" value="Unassembled WGS sequence"/>
</dbReference>
<organism evidence="1 2">
    <name type="scientific">Psittacicella hinzii</name>
    <dbReference type="NCBI Taxonomy" id="2028575"/>
    <lineage>
        <taxon>Bacteria</taxon>
        <taxon>Pseudomonadati</taxon>
        <taxon>Pseudomonadota</taxon>
        <taxon>Gammaproteobacteria</taxon>
        <taxon>Pasteurellales</taxon>
        <taxon>Psittacicellaceae</taxon>
        <taxon>Psittacicella</taxon>
    </lineage>
</organism>
<accession>A0A3A1YMC1</accession>
<dbReference type="Pfam" id="PF05159">
    <property type="entry name" value="Capsule_synth"/>
    <property type="match status" value="1"/>
</dbReference>
<keyword evidence="2" id="KW-1185">Reference proteome</keyword>
<evidence type="ECO:0000313" key="2">
    <source>
        <dbReference type="Proteomes" id="UP000265916"/>
    </source>
</evidence>
<comment type="caution">
    <text evidence="1">The sequence shown here is derived from an EMBL/GenBank/DDBJ whole genome shotgun (WGS) entry which is preliminary data.</text>
</comment>
<dbReference type="OrthoDB" id="9794206at2"/>
<proteinExistence type="predicted"/>
<dbReference type="GO" id="GO:0015774">
    <property type="term" value="P:polysaccharide transport"/>
    <property type="evidence" value="ECO:0007669"/>
    <property type="project" value="InterPro"/>
</dbReference>
<evidence type="ECO:0008006" key="3">
    <source>
        <dbReference type="Google" id="ProtNLM"/>
    </source>
</evidence>
<protein>
    <recommendedName>
        <fullName evidence="3">Capsular polysaccharide export protein</fullName>
    </recommendedName>
</protein>
<dbReference type="AlphaFoldDB" id="A0A3A1YMC1"/>
<dbReference type="CDD" id="cd16441">
    <property type="entry name" value="beta_Kdo_transferase_KpsS"/>
    <property type="match status" value="1"/>
</dbReference>
<sequence length="449" mass="51641">MPTHNLEQLLLSSLRVLLLQGPVGPFFQELSNWLLYHQKAVWKINFNGGDLHYFRAVNPNPSLNCAVTVEQAAHASASSFNTSQQAQVLNYTQPATEFADYLRQLVAKQNIDTMVCFGDCRLYHQIAKQVCKELGLKFWVFEEGYFRPHYVTLEATGVNAYSHLPKNASYYRKHMRRNDEPAVAPISSGFWAAAWLATIYYLYMWWYQAAFPHYAHHRATSLKTYARCWLKSAWRRCCYVIPEALFTHKVEQGKLGEFFLLALQVHSDSQVKVHSTYNSVAEFLEEVLINFAMYAPERTHLVVKHHPMDRGFTNYREQINKIVAAYPQLEGRIHYVLDVPLPILLRKAQGLVCLNSTTGLSALVHNLPVLTLGDCAYDFAQLTHQGSLASFWVSPQAPDATSFAAYRRYHLYTTQLNGSFYKYVRFVTPNQQLNQTRSWEETSDSRLSL</sequence>